<dbReference type="Proteomes" id="UP001634394">
    <property type="component" value="Unassembled WGS sequence"/>
</dbReference>
<keyword evidence="2" id="KW-1185">Reference proteome</keyword>
<dbReference type="EMBL" id="JBJQND010000016">
    <property type="protein sequence ID" value="KAL3847868.1"/>
    <property type="molecule type" value="Genomic_DNA"/>
</dbReference>
<comment type="caution">
    <text evidence="1">The sequence shown here is derived from an EMBL/GenBank/DDBJ whole genome shotgun (WGS) entry which is preliminary data.</text>
</comment>
<dbReference type="AlphaFoldDB" id="A0ABD3UH58"/>
<protein>
    <submittedName>
        <fullName evidence="1">Uncharacterized protein</fullName>
    </submittedName>
</protein>
<feature type="non-terminal residue" evidence="1">
    <location>
        <position position="53"/>
    </location>
</feature>
<name>A0ABD3UH58_SINWO</name>
<sequence>EPATEFVVTTVVTEELNNKVGEAQLLRSCLLTQKEIYVDIALHVTLTSDQRKE</sequence>
<accession>A0ABD3UH58</accession>
<organism evidence="1 2">
    <name type="scientific">Sinanodonta woodiana</name>
    <name type="common">Chinese pond mussel</name>
    <name type="synonym">Anodonta woodiana</name>
    <dbReference type="NCBI Taxonomy" id="1069815"/>
    <lineage>
        <taxon>Eukaryota</taxon>
        <taxon>Metazoa</taxon>
        <taxon>Spiralia</taxon>
        <taxon>Lophotrochozoa</taxon>
        <taxon>Mollusca</taxon>
        <taxon>Bivalvia</taxon>
        <taxon>Autobranchia</taxon>
        <taxon>Heteroconchia</taxon>
        <taxon>Palaeoheterodonta</taxon>
        <taxon>Unionida</taxon>
        <taxon>Unionoidea</taxon>
        <taxon>Unionidae</taxon>
        <taxon>Unioninae</taxon>
        <taxon>Sinanodonta</taxon>
    </lineage>
</organism>
<feature type="non-terminal residue" evidence="1">
    <location>
        <position position="1"/>
    </location>
</feature>
<reference evidence="1 2" key="1">
    <citation type="submission" date="2024-11" db="EMBL/GenBank/DDBJ databases">
        <title>Chromosome-level genome assembly of the freshwater bivalve Anodonta woodiana.</title>
        <authorList>
            <person name="Chen X."/>
        </authorList>
    </citation>
    <scope>NUCLEOTIDE SEQUENCE [LARGE SCALE GENOMIC DNA]</scope>
    <source>
        <strain evidence="1">MN2024</strain>
        <tissue evidence="1">Gills</tissue>
    </source>
</reference>
<evidence type="ECO:0000313" key="1">
    <source>
        <dbReference type="EMBL" id="KAL3847868.1"/>
    </source>
</evidence>
<gene>
    <name evidence="1" type="ORF">ACJMK2_018759</name>
</gene>
<evidence type="ECO:0000313" key="2">
    <source>
        <dbReference type="Proteomes" id="UP001634394"/>
    </source>
</evidence>
<proteinExistence type="predicted"/>